<organism evidence="2 3">
    <name type="scientific">Ricinus communis</name>
    <name type="common">Castor bean</name>
    <dbReference type="NCBI Taxonomy" id="3988"/>
    <lineage>
        <taxon>Eukaryota</taxon>
        <taxon>Viridiplantae</taxon>
        <taxon>Streptophyta</taxon>
        <taxon>Embryophyta</taxon>
        <taxon>Tracheophyta</taxon>
        <taxon>Spermatophyta</taxon>
        <taxon>Magnoliopsida</taxon>
        <taxon>eudicotyledons</taxon>
        <taxon>Gunneridae</taxon>
        <taxon>Pentapetalae</taxon>
        <taxon>rosids</taxon>
        <taxon>fabids</taxon>
        <taxon>Malpighiales</taxon>
        <taxon>Euphorbiaceae</taxon>
        <taxon>Acalyphoideae</taxon>
        <taxon>Acalypheae</taxon>
        <taxon>Ricinus</taxon>
    </lineage>
</organism>
<evidence type="ECO:0000256" key="1">
    <source>
        <dbReference type="SAM" id="MobiDB-lite"/>
    </source>
</evidence>
<feature type="compositionally biased region" description="Basic and acidic residues" evidence="1">
    <location>
        <begin position="44"/>
        <end position="53"/>
    </location>
</feature>
<name>B9TQ86_RICCO</name>
<reference evidence="3" key="1">
    <citation type="journal article" date="2010" name="Nat. Biotechnol.">
        <title>Draft genome sequence of the oilseed species Ricinus communis.</title>
        <authorList>
            <person name="Chan A.P."/>
            <person name="Crabtree J."/>
            <person name="Zhao Q."/>
            <person name="Lorenzi H."/>
            <person name="Orvis J."/>
            <person name="Puiu D."/>
            <person name="Melake-Berhan A."/>
            <person name="Jones K.M."/>
            <person name="Redman J."/>
            <person name="Chen G."/>
            <person name="Cahoon E.B."/>
            <person name="Gedil M."/>
            <person name="Stanke M."/>
            <person name="Haas B.J."/>
            <person name="Wortman J.R."/>
            <person name="Fraser-Liggett C.M."/>
            <person name="Ravel J."/>
            <person name="Rabinowicz P.D."/>
        </authorList>
    </citation>
    <scope>NUCLEOTIDE SEQUENCE [LARGE SCALE GENOMIC DNA]</scope>
    <source>
        <strain evidence="3">cv. Hale</strain>
    </source>
</reference>
<feature type="region of interest" description="Disordered" evidence="1">
    <location>
        <begin position="43"/>
        <end position="246"/>
    </location>
</feature>
<feature type="compositionally biased region" description="Basic residues" evidence="1">
    <location>
        <begin position="69"/>
        <end position="80"/>
    </location>
</feature>
<protein>
    <submittedName>
        <fullName evidence="2">Uncharacterized protein</fullName>
    </submittedName>
</protein>
<feature type="non-terminal residue" evidence="2">
    <location>
        <position position="246"/>
    </location>
</feature>
<keyword evidence="3" id="KW-1185">Reference proteome</keyword>
<feature type="compositionally biased region" description="Low complexity" evidence="1">
    <location>
        <begin position="195"/>
        <end position="206"/>
    </location>
</feature>
<sequence length="246" mass="26694">MAPATNCWPPNVNASCAKTGRWCWNASAASGWTWRRCCNRPPGVRHERADHRRQPAQAVRQAGRAGWRQLHRGARPHRRPDRPQRLRQDHYAQGHPRPDALPGRVVGAGHGPAHAARGADERSVLHRRCGHPAALAQGQGRDRLRRRRASALQPRQGGKIPRQHQADAGHEGQGHVQGHGGAAAPGAGDGDRRQAAGAGRADAGPGHPVPQAVLPEPAGRLLRREQDHPHHHPPDRGGRAHPDRPA</sequence>
<gene>
    <name evidence="2" type="ORF">RCOM_1994970</name>
</gene>
<dbReference type="AlphaFoldDB" id="B9TQ86"/>
<feature type="compositionally biased region" description="Basic and acidic residues" evidence="1">
    <location>
        <begin position="81"/>
        <end position="98"/>
    </location>
</feature>
<evidence type="ECO:0000313" key="2">
    <source>
        <dbReference type="EMBL" id="EEF21978.1"/>
    </source>
</evidence>
<feature type="compositionally biased region" description="Basic and acidic residues" evidence="1">
    <location>
        <begin position="164"/>
        <end position="173"/>
    </location>
</feature>
<evidence type="ECO:0000313" key="3">
    <source>
        <dbReference type="Proteomes" id="UP000008311"/>
    </source>
</evidence>
<dbReference type="Proteomes" id="UP000008311">
    <property type="component" value="Unassembled WGS sequence"/>
</dbReference>
<accession>B9TQ86</accession>
<proteinExistence type="predicted"/>
<dbReference type="InParanoid" id="B9TQ86"/>
<feature type="compositionally biased region" description="Low complexity" evidence="1">
    <location>
        <begin position="102"/>
        <end position="116"/>
    </location>
</feature>
<feature type="compositionally biased region" description="Basic and acidic residues" evidence="1">
    <location>
        <begin position="222"/>
        <end position="246"/>
    </location>
</feature>
<dbReference type="EMBL" id="EQ998231">
    <property type="protein sequence ID" value="EEF21978.1"/>
    <property type="molecule type" value="Genomic_DNA"/>
</dbReference>